<dbReference type="EMBL" id="BMAW01116702">
    <property type="protein sequence ID" value="GFT71690.1"/>
    <property type="molecule type" value="Genomic_DNA"/>
</dbReference>
<name>A0A8X6PC75_NEPPI</name>
<sequence length="118" mass="13675">MDSYLNIMKCLGCKLGHFSGTYAFQADSSRIKGAEVKSRTSTLQSRMARRMKKKKAMHEYFVAIERPTYEEGRGHFKCKINIIAAALLDKLMQRYQTALRLEVSKTYYWSDNMMCCHG</sequence>
<dbReference type="EMBL" id="BMAW01019365">
    <property type="protein sequence ID" value="GFT63054.1"/>
    <property type="molecule type" value="Genomic_DNA"/>
</dbReference>
<keyword evidence="3" id="KW-1185">Reference proteome</keyword>
<gene>
    <name evidence="1" type="ORF">NPIL_198281</name>
    <name evidence="2" type="ORF">NPIL_343911</name>
</gene>
<reference evidence="1" key="1">
    <citation type="submission" date="2020-08" db="EMBL/GenBank/DDBJ databases">
        <title>Multicomponent nature underlies the extraordinary mechanical properties of spider dragline silk.</title>
        <authorList>
            <person name="Kono N."/>
            <person name="Nakamura H."/>
            <person name="Mori M."/>
            <person name="Yoshida Y."/>
            <person name="Ohtoshi R."/>
            <person name="Malay A.D."/>
            <person name="Moran D.A.P."/>
            <person name="Tomita M."/>
            <person name="Numata K."/>
            <person name="Arakawa K."/>
        </authorList>
    </citation>
    <scope>NUCLEOTIDE SEQUENCE</scope>
</reference>
<evidence type="ECO:0000313" key="3">
    <source>
        <dbReference type="Proteomes" id="UP000887013"/>
    </source>
</evidence>
<comment type="caution">
    <text evidence="1">The sequence shown here is derived from an EMBL/GenBank/DDBJ whole genome shotgun (WGS) entry which is preliminary data.</text>
</comment>
<proteinExistence type="predicted"/>
<evidence type="ECO:0000313" key="1">
    <source>
        <dbReference type="EMBL" id="GFT63054.1"/>
    </source>
</evidence>
<organism evidence="1 3">
    <name type="scientific">Nephila pilipes</name>
    <name type="common">Giant wood spider</name>
    <name type="synonym">Nephila maculata</name>
    <dbReference type="NCBI Taxonomy" id="299642"/>
    <lineage>
        <taxon>Eukaryota</taxon>
        <taxon>Metazoa</taxon>
        <taxon>Ecdysozoa</taxon>
        <taxon>Arthropoda</taxon>
        <taxon>Chelicerata</taxon>
        <taxon>Arachnida</taxon>
        <taxon>Araneae</taxon>
        <taxon>Araneomorphae</taxon>
        <taxon>Entelegynae</taxon>
        <taxon>Araneoidea</taxon>
        <taxon>Nephilidae</taxon>
        <taxon>Nephila</taxon>
    </lineage>
</organism>
<evidence type="ECO:0000313" key="2">
    <source>
        <dbReference type="EMBL" id="GFT71690.1"/>
    </source>
</evidence>
<accession>A0A8X6PC75</accession>
<protein>
    <submittedName>
        <fullName evidence="1">Uncharacterized protein</fullName>
    </submittedName>
</protein>
<dbReference type="Proteomes" id="UP000887013">
    <property type="component" value="Unassembled WGS sequence"/>
</dbReference>
<dbReference type="AlphaFoldDB" id="A0A8X6PC75"/>